<name>A0ABQ1FRP3_9GAMM</name>
<feature type="transmembrane region" description="Helical" evidence="1">
    <location>
        <begin position="53"/>
        <end position="74"/>
    </location>
</feature>
<accession>A0ABQ1FRP3</accession>
<reference evidence="3" key="1">
    <citation type="journal article" date="2019" name="Int. J. Syst. Evol. Microbiol.">
        <title>The Global Catalogue of Microorganisms (GCM) 10K type strain sequencing project: providing services to taxonomists for standard genome sequencing and annotation.</title>
        <authorList>
            <consortium name="The Broad Institute Genomics Platform"/>
            <consortium name="The Broad Institute Genome Sequencing Center for Infectious Disease"/>
            <person name="Wu L."/>
            <person name="Ma J."/>
        </authorList>
    </citation>
    <scope>NUCLEOTIDE SEQUENCE [LARGE SCALE GENOMIC DNA]</scope>
    <source>
        <strain evidence="3">CGMCC 1.15439</strain>
    </source>
</reference>
<dbReference type="Pfam" id="PF18943">
    <property type="entry name" value="DUF5690"/>
    <property type="match status" value="1"/>
</dbReference>
<keyword evidence="1" id="KW-0812">Transmembrane</keyword>
<sequence>MVVATSRVDFVSFPSRIRHPMAINLLAGGAAFIAYASMYAFRKPFTAASFDGMHLAGIDYKVWLVIAQVMGYMLSKVRGITWIAEIQRHRRAHTLAGLIGFSWIALLGFALIPAPWNIPFLFLNGLPLGMVWGVVFGYLEGRRGTELMGACMCASFIVGSGVVKTVGVWLMVRWHVTEFWMPFVTGLLFVPPLYLGTWILEHLPAPDAADIAARSVRMPMDASTRRAFLSRFLAGIAMIVMAYVALTVTRDFRDNFAVEIWSDLGRGGDASVFTETEVPIAIAVLIITALTMVVRDNLKALMLNHVLIFSGFAIAVFSTWLHRHGMIDPLAWVGFSGFGLYLAYVPYNATFFERMLATFRVTANVGFVMYIADSSGYMGSVLVILVKEFGGMHLSWASFYADTLMTLSSIGMVITLVSALYFHEKARRSKVTVAVPAAA</sequence>
<feature type="transmembrane region" description="Helical" evidence="1">
    <location>
        <begin position="367"/>
        <end position="386"/>
    </location>
</feature>
<evidence type="ECO:0000313" key="3">
    <source>
        <dbReference type="Proteomes" id="UP000620046"/>
    </source>
</evidence>
<evidence type="ECO:0000256" key="1">
    <source>
        <dbReference type="SAM" id="Phobius"/>
    </source>
</evidence>
<feature type="transmembrane region" description="Helical" evidence="1">
    <location>
        <begin position="120"/>
        <end position="139"/>
    </location>
</feature>
<feature type="transmembrane region" description="Helical" evidence="1">
    <location>
        <begin position="306"/>
        <end position="323"/>
    </location>
</feature>
<dbReference type="Proteomes" id="UP000620046">
    <property type="component" value="Unassembled WGS sequence"/>
</dbReference>
<keyword evidence="1" id="KW-0472">Membrane</keyword>
<feature type="transmembrane region" description="Helical" evidence="1">
    <location>
        <begin position="180"/>
        <end position="200"/>
    </location>
</feature>
<feature type="transmembrane region" description="Helical" evidence="1">
    <location>
        <begin position="329"/>
        <end position="347"/>
    </location>
</feature>
<dbReference type="EMBL" id="BMJA01000001">
    <property type="protein sequence ID" value="GGA28157.1"/>
    <property type="molecule type" value="Genomic_DNA"/>
</dbReference>
<proteinExistence type="predicted"/>
<organism evidence="2 3">
    <name type="scientific">Dyella nitratireducens</name>
    <dbReference type="NCBI Taxonomy" id="1849580"/>
    <lineage>
        <taxon>Bacteria</taxon>
        <taxon>Pseudomonadati</taxon>
        <taxon>Pseudomonadota</taxon>
        <taxon>Gammaproteobacteria</taxon>
        <taxon>Lysobacterales</taxon>
        <taxon>Rhodanobacteraceae</taxon>
        <taxon>Dyella</taxon>
    </lineage>
</organism>
<feature type="transmembrane region" description="Helical" evidence="1">
    <location>
        <begin position="21"/>
        <end position="41"/>
    </location>
</feature>
<protein>
    <recommendedName>
        <fullName evidence="4">MFS transporter</fullName>
    </recommendedName>
</protein>
<dbReference type="InterPro" id="IPR043745">
    <property type="entry name" value="DUF5690"/>
</dbReference>
<gene>
    <name evidence="2" type="ORF">GCM10010981_16160</name>
</gene>
<keyword evidence="1" id="KW-1133">Transmembrane helix</keyword>
<feature type="transmembrane region" description="Helical" evidence="1">
    <location>
        <begin position="398"/>
        <end position="422"/>
    </location>
</feature>
<evidence type="ECO:0000313" key="2">
    <source>
        <dbReference type="EMBL" id="GGA28157.1"/>
    </source>
</evidence>
<evidence type="ECO:0008006" key="4">
    <source>
        <dbReference type="Google" id="ProtNLM"/>
    </source>
</evidence>
<feature type="transmembrane region" description="Helical" evidence="1">
    <location>
        <begin position="151"/>
        <end position="174"/>
    </location>
</feature>
<keyword evidence="3" id="KW-1185">Reference proteome</keyword>
<feature type="transmembrane region" description="Helical" evidence="1">
    <location>
        <begin position="228"/>
        <end position="246"/>
    </location>
</feature>
<comment type="caution">
    <text evidence="2">The sequence shown here is derived from an EMBL/GenBank/DDBJ whole genome shotgun (WGS) entry which is preliminary data.</text>
</comment>
<feature type="transmembrane region" description="Helical" evidence="1">
    <location>
        <begin position="95"/>
        <end position="114"/>
    </location>
</feature>
<feature type="transmembrane region" description="Helical" evidence="1">
    <location>
        <begin position="278"/>
        <end position="294"/>
    </location>
</feature>